<feature type="transmembrane region" description="Helical" evidence="1">
    <location>
        <begin position="7"/>
        <end position="26"/>
    </location>
</feature>
<organism evidence="2">
    <name type="scientific">bioreactor metagenome</name>
    <dbReference type="NCBI Taxonomy" id="1076179"/>
    <lineage>
        <taxon>unclassified sequences</taxon>
        <taxon>metagenomes</taxon>
        <taxon>ecological metagenomes</taxon>
    </lineage>
</organism>
<evidence type="ECO:0000313" key="2">
    <source>
        <dbReference type="EMBL" id="MPN56121.1"/>
    </source>
</evidence>
<name>A0A645IXQ8_9ZZZZ</name>
<gene>
    <name evidence="2" type="ORF">SDC9_203807</name>
</gene>
<sequence length="76" mass="8125">MVQGLRMIAVVLIPMWIGPFIGATVISGAGETYVDLGVTKQVPTPWIFLAAAITASLVIIPVALLQRRKAREDAAH</sequence>
<reference evidence="2" key="1">
    <citation type="submission" date="2019-08" db="EMBL/GenBank/DDBJ databases">
        <authorList>
            <person name="Kucharzyk K."/>
            <person name="Murdoch R.W."/>
            <person name="Higgins S."/>
            <person name="Loffler F."/>
        </authorList>
    </citation>
    <scope>NUCLEOTIDE SEQUENCE</scope>
</reference>
<keyword evidence="1" id="KW-1133">Transmembrane helix</keyword>
<accession>A0A645IXQ8</accession>
<keyword evidence="1" id="KW-0812">Transmembrane</keyword>
<keyword evidence="1" id="KW-0472">Membrane</keyword>
<dbReference type="AlphaFoldDB" id="A0A645IXQ8"/>
<protein>
    <submittedName>
        <fullName evidence="2">Uncharacterized protein</fullName>
    </submittedName>
</protein>
<proteinExistence type="predicted"/>
<feature type="transmembrane region" description="Helical" evidence="1">
    <location>
        <begin position="46"/>
        <end position="65"/>
    </location>
</feature>
<dbReference type="EMBL" id="VSSQ01126115">
    <property type="protein sequence ID" value="MPN56121.1"/>
    <property type="molecule type" value="Genomic_DNA"/>
</dbReference>
<evidence type="ECO:0000256" key="1">
    <source>
        <dbReference type="SAM" id="Phobius"/>
    </source>
</evidence>
<comment type="caution">
    <text evidence="2">The sequence shown here is derived from an EMBL/GenBank/DDBJ whole genome shotgun (WGS) entry which is preliminary data.</text>
</comment>